<dbReference type="RefSeq" id="WP_062627091.1">
    <property type="nucleotide sequence ID" value="NZ_AP018738.1"/>
</dbReference>
<dbReference type="EMBL" id="AP018738">
    <property type="protein sequence ID" value="BBE50822.1"/>
    <property type="molecule type" value="Genomic_DNA"/>
</dbReference>
<organism evidence="1 2">
    <name type="scientific">Ferriphaselus amnicola</name>
    <dbReference type="NCBI Taxonomy" id="1188319"/>
    <lineage>
        <taxon>Bacteria</taxon>
        <taxon>Pseudomonadati</taxon>
        <taxon>Pseudomonadota</taxon>
        <taxon>Betaproteobacteria</taxon>
        <taxon>Nitrosomonadales</taxon>
        <taxon>Gallionellaceae</taxon>
        <taxon>Ferriphaselus</taxon>
    </lineage>
</organism>
<gene>
    <name evidence="1" type="ORF">OYT1_ch1265</name>
</gene>
<evidence type="ECO:0000313" key="1">
    <source>
        <dbReference type="EMBL" id="BBE50822.1"/>
    </source>
</evidence>
<dbReference type="AlphaFoldDB" id="A0A2Z6GBR7"/>
<proteinExistence type="predicted"/>
<reference evidence="1 2" key="1">
    <citation type="submission" date="2018-06" db="EMBL/GenBank/DDBJ databases">
        <title>OYT1 Genome Sequencing.</title>
        <authorList>
            <person name="Kato S."/>
            <person name="Itoh T."/>
            <person name="Ohkuma M."/>
        </authorList>
    </citation>
    <scope>NUCLEOTIDE SEQUENCE [LARGE SCALE GENOMIC DNA]</scope>
    <source>
        <strain evidence="1 2">OYT1</strain>
    </source>
</reference>
<name>A0A2Z6GBR7_9PROT</name>
<accession>A0A2Z6GBR7</accession>
<dbReference type="OrthoDB" id="6174494at2"/>
<sequence length="191" mass="21278">MPLQLVTPPALEPVTLSEARLHLRVDTADDDPLIGALISAARLHAEMLTARQFLPARWRLVLDRFTPMVLLNRSPVVSVVSVRYLDMGGLWQIMPATDYVVESSSEPARITPAFGKIWPPTLPQIGSVEILFDAGYADATKVPDGIKRWMLLRVGSLYQHREEMSVLPAGRIDPLPFVDSLLDPYRVVTLL</sequence>
<dbReference type="NCBIfam" id="TIGR02215">
    <property type="entry name" value="phage_chp_gp8"/>
    <property type="match status" value="1"/>
</dbReference>
<protein>
    <recommendedName>
        <fullName evidence="3">PhiE125 gp8 family phage protein</fullName>
    </recommendedName>
</protein>
<dbReference type="Proteomes" id="UP000033070">
    <property type="component" value="Chromosome"/>
</dbReference>
<evidence type="ECO:0008006" key="3">
    <source>
        <dbReference type="Google" id="ProtNLM"/>
    </source>
</evidence>
<dbReference type="KEGG" id="fam:OYT1_ch1265"/>
<dbReference type="Gene3D" id="1.10.3230.30">
    <property type="entry name" value="Phage gp6-like head-tail connector protein"/>
    <property type="match status" value="1"/>
</dbReference>
<dbReference type="InterPro" id="IPR011738">
    <property type="entry name" value="Phage_CHP"/>
</dbReference>
<dbReference type="CDD" id="cd08054">
    <property type="entry name" value="gp6"/>
    <property type="match status" value="1"/>
</dbReference>
<evidence type="ECO:0000313" key="2">
    <source>
        <dbReference type="Proteomes" id="UP000033070"/>
    </source>
</evidence>
<dbReference type="STRING" id="1188319.OYT1_01925"/>
<keyword evidence="2" id="KW-1185">Reference proteome</keyword>